<dbReference type="EMBL" id="JAODAN010000008">
    <property type="protein sequence ID" value="KAK1922622.1"/>
    <property type="molecule type" value="Genomic_DNA"/>
</dbReference>
<dbReference type="Gene3D" id="1.20.1720.10">
    <property type="entry name" value="Multidrug resistance protein D"/>
    <property type="match status" value="1"/>
</dbReference>
<feature type="transmembrane region" description="Helical" evidence="7">
    <location>
        <begin position="433"/>
        <end position="454"/>
    </location>
</feature>
<feature type="transmembrane region" description="Helical" evidence="7">
    <location>
        <begin position="263"/>
        <end position="284"/>
    </location>
</feature>
<evidence type="ECO:0000313" key="9">
    <source>
        <dbReference type="EMBL" id="KAK1922622.1"/>
    </source>
</evidence>
<gene>
    <name evidence="9" type="ORF">DB88DRAFT_495744</name>
</gene>
<feature type="transmembrane region" description="Helical" evidence="7">
    <location>
        <begin position="223"/>
        <end position="243"/>
    </location>
</feature>
<feature type="transmembrane region" description="Helical" evidence="7">
    <location>
        <begin position="399"/>
        <end position="421"/>
    </location>
</feature>
<feature type="domain" description="Major facilitator superfamily (MFS) profile" evidence="8">
    <location>
        <begin position="72"/>
        <end position="561"/>
    </location>
</feature>
<evidence type="ECO:0000256" key="7">
    <source>
        <dbReference type="SAM" id="Phobius"/>
    </source>
</evidence>
<feature type="transmembrane region" description="Helical" evidence="7">
    <location>
        <begin position="369"/>
        <end position="387"/>
    </location>
</feature>
<accession>A0AAD9CV13</accession>
<protein>
    <submittedName>
        <fullName evidence="9">Major facilitator superfamily domain-containing protein</fullName>
    </submittedName>
</protein>
<dbReference type="InterPro" id="IPR036259">
    <property type="entry name" value="MFS_trans_sf"/>
</dbReference>
<evidence type="ECO:0000256" key="5">
    <source>
        <dbReference type="ARBA" id="ARBA00023136"/>
    </source>
</evidence>
<feature type="transmembrane region" description="Helical" evidence="7">
    <location>
        <begin position="461"/>
        <end position="484"/>
    </location>
</feature>
<keyword evidence="3 7" id="KW-0812">Transmembrane</keyword>
<dbReference type="GO" id="GO:0000329">
    <property type="term" value="C:fungal-type vacuole membrane"/>
    <property type="evidence" value="ECO:0007669"/>
    <property type="project" value="TreeGrafter"/>
</dbReference>
<dbReference type="PANTHER" id="PTHR23501">
    <property type="entry name" value="MAJOR FACILITATOR SUPERFAMILY"/>
    <property type="match status" value="1"/>
</dbReference>
<feature type="compositionally biased region" description="Basic and acidic residues" evidence="6">
    <location>
        <begin position="1"/>
        <end position="10"/>
    </location>
</feature>
<evidence type="ECO:0000259" key="8">
    <source>
        <dbReference type="PROSITE" id="PS50850"/>
    </source>
</evidence>
<dbReference type="Pfam" id="PF07690">
    <property type="entry name" value="MFS_1"/>
    <property type="match status" value="1"/>
</dbReference>
<feature type="transmembrane region" description="Helical" evidence="7">
    <location>
        <begin position="538"/>
        <end position="556"/>
    </location>
</feature>
<evidence type="ECO:0000256" key="6">
    <source>
        <dbReference type="SAM" id="MobiDB-lite"/>
    </source>
</evidence>
<dbReference type="InterPro" id="IPR020846">
    <property type="entry name" value="MFS_dom"/>
</dbReference>
<proteinExistence type="predicted"/>
<dbReference type="SUPFAM" id="SSF103473">
    <property type="entry name" value="MFS general substrate transporter"/>
    <property type="match status" value="1"/>
</dbReference>
<comment type="subcellular location">
    <subcellularLocation>
        <location evidence="1">Endomembrane system</location>
        <topology evidence="1">Multi-pass membrane protein</topology>
    </subcellularLocation>
</comment>
<keyword evidence="4 7" id="KW-1133">Transmembrane helix</keyword>
<evidence type="ECO:0000256" key="1">
    <source>
        <dbReference type="ARBA" id="ARBA00004127"/>
    </source>
</evidence>
<dbReference type="GO" id="GO:0015174">
    <property type="term" value="F:basic amino acid transmembrane transporter activity"/>
    <property type="evidence" value="ECO:0007669"/>
    <property type="project" value="TreeGrafter"/>
</dbReference>
<feature type="region of interest" description="Disordered" evidence="6">
    <location>
        <begin position="1"/>
        <end position="58"/>
    </location>
</feature>
<feature type="transmembrane region" description="Helical" evidence="7">
    <location>
        <begin position="199"/>
        <end position="217"/>
    </location>
</feature>
<feature type="transmembrane region" description="Helical" evidence="7">
    <location>
        <begin position="138"/>
        <end position="161"/>
    </location>
</feature>
<feature type="transmembrane region" description="Helical" evidence="7">
    <location>
        <begin position="107"/>
        <end position="126"/>
    </location>
</feature>
<organism evidence="9 10">
    <name type="scientific">Papiliotrema laurentii</name>
    <name type="common">Cryptococcus laurentii</name>
    <dbReference type="NCBI Taxonomy" id="5418"/>
    <lineage>
        <taxon>Eukaryota</taxon>
        <taxon>Fungi</taxon>
        <taxon>Dikarya</taxon>
        <taxon>Basidiomycota</taxon>
        <taxon>Agaricomycotina</taxon>
        <taxon>Tremellomycetes</taxon>
        <taxon>Tremellales</taxon>
        <taxon>Rhynchogastremaceae</taxon>
        <taxon>Papiliotrema</taxon>
    </lineage>
</organism>
<dbReference type="Proteomes" id="UP001182556">
    <property type="component" value="Unassembled WGS sequence"/>
</dbReference>
<comment type="caution">
    <text evidence="9">The sequence shown here is derived from an EMBL/GenBank/DDBJ whole genome shotgun (WGS) entry which is preliminary data.</text>
</comment>
<evidence type="ECO:0000256" key="3">
    <source>
        <dbReference type="ARBA" id="ARBA00022692"/>
    </source>
</evidence>
<evidence type="ECO:0000313" key="10">
    <source>
        <dbReference type="Proteomes" id="UP001182556"/>
    </source>
</evidence>
<dbReference type="PANTHER" id="PTHR23501:SF191">
    <property type="entry name" value="VACUOLAR BASIC AMINO ACID TRANSPORTER 4"/>
    <property type="match status" value="1"/>
</dbReference>
<feature type="compositionally biased region" description="Basic and acidic residues" evidence="6">
    <location>
        <begin position="25"/>
        <end position="37"/>
    </location>
</feature>
<dbReference type="GO" id="GO:0005886">
    <property type="term" value="C:plasma membrane"/>
    <property type="evidence" value="ECO:0007669"/>
    <property type="project" value="TreeGrafter"/>
</dbReference>
<evidence type="ECO:0000256" key="4">
    <source>
        <dbReference type="ARBA" id="ARBA00022989"/>
    </source>
</evidence>
<feature type="transmembrane region" description="Helical" evidence="7">
    <location>
        <begin position="167"/>
        <end position="187"/>
    </location>
</feature>
<name>A0AAD9CV13_PAPLA</name>
<keyword evidence="2" id="KW-0813">Transport</keyword>
<evidence type="ECO:0000256" key="2">
    <source>
        <dbReference type="ARBA" id="ARBA00022448"/>
    </source>
</evidence>
<dbReference type="Gene3D" id="1.20.1250.20">
    <property type="entry name" value="MFS general substrate transporter like domains"/>
    <property type="match status" value="1"/>
</dbReference>
<dbReference type="GO" id="GO:0012505">
    <property type="term" value="C:endomembrane system"/>
    <property type="evidence" value="ECO:0007669"/>
    <property type="project" value="UniProtKB-SubCell"/>
</dbReference>
<keyword evidence="5 7" id="KW-0472">Membrane</keyword>
<feature type="transmembrane region" description="Helical" evidence="7">
    <location>
        <begin position="296"/>
        <end position="314"/>
    </location>
</feature>
<feature type="transmembrane region" description="Helical" evidence="7">
    <location>
        <begin position="69"/>
        <end position="95"/>
    </location>
</feature>
<dbReference type="PROSITE" id="PS50850">
    <property type="entry name" value="MFS"/>
    <property type="match status" value="1"/>
</dbReference>
<dbReference type="AlphaFoldDB" id="A0AAD9CV13"/>
<feature type="transmembrane region" description="Helical" evidence="7">
    <location>
        <begin position="335"/>
        <end position="357"/>
    </location>
</feature>
<reference evidence="9" key="1">
    <citation type="submission" date="2023-02" db="EMBL/GenBank/DDBJ databases">
        <title>Identification and recombinant expression of a fungal hydrolase from Papiliotrema laurentii that hydrolyzes apple cutin and clears colloidal polyester polyurethane.</title>
        <authorList>
            <consortium name="DOE Joint Genome Institute"/>
            <person name="Roman V.A."/>
            <person name="Bojanowski C."/>
            <person name="Crable B.R."/>
            <person name="Wagner D.N."/>
            <person name="Hung C.S."/>
            <person name="Nadeau L.J."/>
            <person name="Schratz L."/>
            <person name="Haridas S."/>
            <person name="Pangilinan J."/>
            <person name="Lipzen A."/>
            <person name="Na H."/>
            <person name="Yan M."/>
            <person name="Ng V."/>
            <person name="Grigoriev I.V."/>
            <person name="Spatafora J.W."/>
            <person name="Barlow D."/>
            <person name="Biffinger J."/>
            <person name="Kelley-Loughnane N."/>
            <person name="Varaljay V.A."/>
            <person name="Crookes-Goodson W.J."/>
        </authorList>
    </citation>
    <scope>NUCLEOTIDE SEQUENCE</scope>
    <source>
        <strain evidence="9">5307AH</strain>
    </source>
</reference>
<sequence>MTDSQDDRRPLIPPKKPRGGVYGATRDDSFDVERDLPTDGSVTPVDSCSDDGQGKDVDSVKQGQKFRDIWVLCLGLFSATFCSALGATVVSNLQIEIGSYFRAGSVASWLGTAYLLGLTAMTPLYGRFCTVFGQKRTMLLALGLFFVGTLACAVAPSMLFILVARAIAGAGAGGIMTVTAIIISDLVSLADRGLYQGMVNVLFGSGAASGAVIGGALADKYGWRMAFWIQVPPLLIAAFLIVLKVHVKHHRGEDSTWTKFKRIDWAGSFVLMSSISSLSIGASLTTTSGYPLTHPLVSGLFLLSLSTLPLFVWIERRAKEPILPLSVLSRFQPRIVLIAFMLTTMTNFSRMFMQPVYLHVSRGLNGRETGLLLLPGSIFGSATSLYAGWHMRRFKEYKWFVVSVSVIPSLQALSIMTNWGIDTNVHRLWVEMTIGQMGGGAVLTALLVALIAVVDKSELSLAIAAAYLFRAIGQVIGVAIAASIQQSILSTQLLRRLQDQPADLIRAIIQEPATVIPGLEPTVKLQARMAYLRSVEGVFGFVTATGICLTMACLCIRAKRL</sequence>
<dbReference type="InterPro" id="IPR011701">
    <property type="entry name" value="MFS"/>
</dbReference>
<keyword evidence="10" id="KW-1185">Reference proteome</keyword>